<evidence type="ECO:0000313" key="4">
    <source>
        <dbReference type="EMBL" id="RHD89334.1"/>
    </source>
</evidence>
<dbReference type="Proteomes" id="UP001200544">
    <property type="component" value="Unassembled WGS sequence"/>
</dbReference>
<dbReference type="RefSeq" id="WP_011107488.1">
    <property type="nucleotide sequence ID" value="NZ_BAABZI010000001.1"/>
</dbReference>
<dbReference type="Proteomes" id="UP001156216">
    <property type="component" value="Chromosome"/>
</dbReference>
<evidence type="ECO:0000313" key="9">
    <source>
        <dbReference type="Proteomes" id="UP000436858"/>
    </source>
</evidence>
<dbReference type="KEGG" id="btho:Btheta7330_02477"/>
<evidence type="ECO:0000313" key="10">
    <source>
        <dbReference type="Proteomes" id="UP000440614"/>
    </source>
</evidence>
<accession>A0A0P0F0E7</accession>
<dbReference type="EMBL" id="CP083685">
    <property type="protein sequence ID" value="UYU90273.1"/>
    <property type="molecule type" value="Genomic_DNA"/>
</dbReference>
<reference evidence="9 10" key="2">
    <citation type="journal article" date="2019" name="Nat. Med.">
        <title>A library of human gut bacterial isolates paired with longitudinal multiomics data enables mechanistic microbiome research.</title>
        <authorList>
            <person name="Poyet M."/>
            <person name="Groussin M."/>
            <person name="Gibbons S.M."/>
            <person name="Avila-Pacheco J."/>
            <person name="Jiang X."/>
            <person name="Kearney S.M."/>
            <person name="Perrotta A.R."/>
            <person name="Berdy B."/>
            <person name="Zhao S."/>
            <person name="Lieberman T.D."/>
            <person name="Swanson P.K."/>
            <person name="Smith M."/>
            <person name="Roesemann S."/>
            <person name="Alexander J.E."/>
            <person name="Rich S.A."/>
            <person name="Livny J."/>
            <person name="Vlamakis H."/>
            <person name="Clish C."/>
            <person name="Bullock K."/>
            <person name="Deik A."/>
            <person name="Scott J."/>
            <person name="Pierce K.A."/>
            <person name="Xavier R.J."/>
            <person name="Alm E.J."/>
        </authorList>
    </citation>
    <scope>NUCLEOTIDE SEQUENCE [LARGE SCALE GENOMIC DNA]</scope>
    <source>
        <strain evidence="2 9">BIOML-A162</strain>
        <strain evidence="1 10">BIOML-A188</strain>
    </source>
</reference>
<dbReference type="Proteomes" id="UP000284785">
    <property type="component" value="Unassembled WGS sequence"/>
</dbReference>
<dbReference type="EMBL" id="CP083681">
    <property type="protein sequence ID" value="UYU73252.1"/>
    <property type="molecule type" value="Genomic_DNA"/>
</dbReference>
<dbReference type="GeneID" id="69590412"/>
<proteinExistence type="predicted"/>
<gene>
    <name evidence="4" type="ORF">DW780_08310</name>
    <name evidence="2" type="ORF">GAN91_14545</name>
    <name evidence="1" type="ORF">GAO51_02015</name>
    <name evidence="3" type="ORF">K0H07_08975</name>
    <name evidence="6" type="ORF">KQP59_09140</name>
    <name evidence="5" type="ORF">KQP68_08835</name>
    <name evidence="7" type="ORF">KQP74_20400</name>
</gene>
<evidence type="ECO:0000313" key="7">
    <source>
        <dbReference type="EMBL" id="UYU90273.1"/>
    </source>
</evidence>
<evidence type="ECO:0000313" key="8">
    <source>
        <dbReference type="Proteomes" id="UP000284785"/>
    </source>
</evidence>
<evidence type="ECO:0000313" key="1">
    <source>
        <dbReference type="EMBL" id="KAB4316266.1"/>
    </source>
</evidence>
<dbReference type="Proteomes" id="UP000436858">
    <property type="component" value="Unassembled WGS sequence"/>
</dbReference>
<reference evidence="4 8" key="1">
    <citation type="submission" date="2018-08" db="EMBL/GenBank/DDBJ databases">
        <title>A genome reference for cultivated species of the human gut microbiota.</title>
        <authorList>
            <person name="Zou Y."/>
            <person name="Xue W."/>
            <person name="Luo G."/>
        </authorList>
    </citation>
    <scope>NUCLEOTIDE SEQUENCE [LARGE SCALE GENOMIC DNA]</scope>
    <source>
        <strain evidence="4 8">AM30-26</strain>
    </source>
</reference>
<dbReference type="AlphaFoldDB" id="A0A0P0F0E7"/>
<dbReference type="EMBL" id="CP083680">
    <property type="protein sequence ID" value="UYU68364.1"/>
    <property type="molecule type" value="Genomic_DNA"/>
</dbReference>
<evidence type="ECO:0000313" key="3">
    <source>
        <dbReference type="EMBL" id="MCE9237288.1"/>
    </source>
</evidence>
<sequence>MSKKNGSDNNIVPNLKKLPLAEYFAALPKAERRPVIISAPKEDVITAIVEATQRNRHTVRCWMYGYTQPNSMVEKKIVAEILQSDVATLFPERKEE</sequence>
<dbReference type="Proteomes" id="UP000440614">
    <property type="component" value="Unassembled WGS sequence"/>
</dbReference>
<dbReference type="EMBL" id="QSJP01000005">
    <property type="protein sequence ID" value="RHD89334.1"/>
    <property type="molecule type" value="Genomic_DNA"/>
</dbReference>
<dbReference type="Proteomes" id="UP001162960">
    <property type="component" value="Chromosome"/>
</dbReference>
<dbReference type="EMBL" id="JAHYQA010000004">
    <property type="protein sequence ID" value="MCE9237288.1"/>
    <property type="molecule type" value="Genomic_DNA"/>
</dbReference>
<evidence type="ECO:0000313" key="5">
    <source>
        <dbReference type="EMBL" id="UYU68364.1"/>
    </source>
</evidence>
<evidence type="ECO:0000313" key="6">
    <source>
        <dbReference type="EMBL" id="UYU73252.1"/>
    </source>
</evidence>
<dbReference type="EMBL" id="WCSY01000001">
    <property type="protein sequence ID" value="KAB4316266.1"/>
    <property type="molecule type" value="Genomic_DNA"/>
</dbReference>
<organism evidence="4 8">
    <name type="scientific">Bacteroides thetaiotaomicron</name>
    <dbReference type="NCBI Taxonomy" id="818"/>
    <lineage>
        <taxon>Bacteria</taxon>
        <taxon>Pseudomonadati</taxon>
        <taxon>Bacteroidota</taxon>
        <taxon>Bacteroidia</taxon>
        <taxon>Bacteroidales</taxon>
        <taxon>Bacteroidaceae</taxon>
        <taxon>Bacteroides</taxon>
    </lineage>
</organism>
<reference evidence="5 11" key="3">
    <citation type="submission" date="2021-06" db="EMBL/GenBank/DDBJ databases">
        <title>Interrogation of the integrated mobile genetic elements in gut-associated Bacteroides with a consensus prediction approach.</title>
        <authorList>
            <person name="Campbell D.E."/>
            <person name="Leigh J.R."/>
            <person name="Kim T."/>
            <person name="England W."/>
            <person name="Whitaker R.J."/>
            <person name="Degnan P.H."/>
        </authorList>
    </citation>
    <scope>NUCLEOTIDE SEQUENCE</scope>
    <source>
        <strain evidence="7">VPI-3443</strain>
        <strain evidence="6">VPI-BTDOT2</strain>
        <strain evidence="5 11">WAL8669</strain>
    </source>
</reference>
<reference evidence="3" key="4">
    <citation type="submission" date="2021-07" db="EMBL/GenBank/DDBJ databases">
        <title>Comparative genomics of Bacteroides fragilis group isolates reveals species-dependent resistance mechanisms and validates clinical tools for resistance prediction.</title>
        <authorList>
            <person name="Wallace M.J."/>
            <person name="Jean S."/>
            <person name="Wallace M.A."/>
            <person name="Carey-Ann B.D."/>
            <person name="Dantas G."/>
        </authorList>
    </citation>
    <scope>NUCLEOTIDE SEQUENCE</scope>
    <source>
        <strain evidence="3">BJH_160</strain>
    </source>
</reference>
<evidence type="ECO:0000313" key="11">
    <source>
        <dbReference type="Proteomes" id="UP001156218"/>
    </source>
</evidence>
<evidence type="ECO:0000313" key="2">
    <source>
        <dbReference type="EMBL" id="KAB4480824.1"/>
    </source>
</evidence>
<name>A0A0P0F0E7_BACT4</name>
<dbReference type="Proteomes" id="UP001156218">
    <property type="component" value="Chromosome"/>
</dbReference>
<protein>
    <submittedName>
        <fullName evidence="4">Uncharacterized protein</fullName>
    </submittedName>
</protein>
<dbReference type="EMBL" id="WCRY01000013">
    <property type="protein sequence ID" value="KAB4480824.1"/>
    <property type="molecule type" value="Genomic_DNA"/>
</dbReference>